<dbReference type="InParanoid" id="A0A0D0BS14"/>
<protein>
    <submittedName>
        <fullName evidence="2">Uncharacterized protein</fullName>
    </submittedName>
</protein>
<accession>A0A0D0BS14</accession>
<dbReference type="Proteomes" id="UP000054485">
    <property type="component" value="Unassembled WGS sequence"/>
</dbReference>
<reference evidence="3" key="2">
    <citation type="submission" date="2015-01" db="EMBL/GenBank/DDBJ databases">
        <title>Evolutionary Origins and Diversification of the Mycorrhizal Mutualists.</title>
        <authorList>
            <consortium name="DOE Joint Genome Institute"/>
            <consortium name="Mycorrhizal Genomics Consortium"/>
            <person name="Kohler A."/>
            <person name="Kuo A."/>
            <person name="Nagy L.G."/>
            <person name="Floudas D."/>
            <person name="Copeland A."/>
            <person name="Barry K.W."/>
            <person name="Cichocki N."/>
            <person name="Veneault-Fourrey C."/>
            <person name="LaButti K."/>
            <person name="Lindquist E.A."/>
            <person name="Lipzen A."/>
            <person name="Lundell T."/>
            <person name="Morin E."/>
            <person name="Murat C."/>
            <person name="Riley R."/>
            <person name="Ohm R."/>
            <person name="Sun H."/>
            <person name="Tunlid A."/>
            <person name="Henrissat B."/>
            <person name="Grigoriev I.V."/>
            <person name="Hibbett D.S."/>
            <person name="Martin F."/>
        </authorList>
    </citation>
    <scope>NUCLEOTIDE SEQUENCE [LARGE SCALE GENOMIC DNA]</scope>
    <source>
        <strain evidence="3">UH-Slu-Lm8-n1</strain>
    </source>
</reference>
<name>A0A0D0BS14_9AGAM</name>
<evidence type="ECO:0000313" key="3">
    <source>
        <dbReference type="Proteomes" id="UP000054485"/>
    </source>
</evidence>
<dbReference type="EMBL" id="KN835167">
    <property type="protein sequence ID" value="KIK45823.1"/>
    <property type="molecule type" value="Genomic_DNA"/>
</dbReference>
<feature type="region of interest" description="Disordered" evidence="1">
    <location>
        <begin position="32"/>
        <end position="51"/>
    </location>
</feature>
<dbReference type="HOGENOM" id="CLU_3108011_0_0_1"/>
<proteinExistence type="predicted"/>
<evidence type="ECO:0000256" key="1">
    <source>
        <dbReference type="SAM" id="MobiDB-lite"/>
    </source>
</evidence>
<reference evidence="2 3" key="1">
    <citation type="submission" date="2014-04" db="EMBL/GenBank/DDBJ databases">
        <authorList>
            <consortium name="DOE Joint Genome Institute"/>
            <person name="Kuo A."/>
            <person name="Ruytinx J."/>
            <person name="Rineau F."/>
            <person name="Colpaert J."/>
            <person name="Kohler A."/>
            <person name="Nagy L.G."/>
            <person name="Floudas D."/>
            <person name="Copeland A."/>
            <person name="Barry K.W."/>
            <person name="Cichocki N."/>
            <person name="Veneault-Fourrey C."/>
            <person name="LaButti K."/>
            <person name="Lindquist E.A."/>
            <person name="Lipzen A."/>
            <person name="Lundell T."/>
            <person name="Morin E."/>
            <person name="Murat C."/>
            <person name="Sun H."/>
            <person name="Tunlid A."/>
            <person name="Henrissat B."/>
            <person name="Grigoriev I.V."/>
            <person name="Hibbett D.S."/>
            <person name="Martin F."/>
            <person name="Nordberg H.P."/>
            <person name="Cantor M.N."/>
            <person name="Hua S.X."/>
        </authorList>
    </citation>
    <scope>NUCLEOTIDE SEQUENCE [LARGE SCALE GENOMIC DNA]</scope>
    <source>
        <strain evidence="2 3">UH-Slu-Lm8-n1</strain>
    </source>
</reference>
<organism evidence="2 3">
    <name type="scientific">Suillus luteus UH-Slu-Lm8-n1</name>
    <dbReference type="NCBI Taxonomy" id="930992"/>
    <lineage>
        <taxon>Eukaryota</taxon>
        <taxon>Fungi</taxon>
        <taxon>Dikarya</taxon>
        <taxon>Basidiomycota</taxon>
        <taxon>Agaricomycotina</taxon>
        <taxon>Agaricomycetes</taxon>
        <taxon>Agaricomycetidae</taxon>
        <taxon>Boletales</taxon>
        <taxon>Suillineae</taxon>
        <taxon>Suillaceae</taxon>
        <taxon>Suillus</taxon>
    </lineage>
</organism>
<gene>
    <name evidence="2" type="ORF">CY34DRAFT_801129</name>
</gene>
<dbReference type="AlphaFoldDB" id="A0A0D0BS14"/>
<evidence type="ECO:0000313" key="2">
    <source>
        <dbReference type="EMBL" id="KIK45823.1"/>
    </source>
</evidence>
<sequence>MSRTIPHGSICILRCRNHSSLSQTKIGLKFEQTSRRQSRSSGQDISKHYDW</sequence>
<keyword evidence="3" id="KW-1185">Reference proteome</keyword>